<reference evidence="1 2" key="1">
    <citation type="journal article" date="2015" name="Genome Announc.">
        <title>Draft Genome Sequences of Leptospira santarosai Strains U160, U164, and U233, Isolated from Asymptomatic Cattle.</title>
        <authorList>
            <person name="Kremer F.S."/>
            <person name="Eslabao M.R."/>
            <person name="Provisor M."/>
            <person name="Woloski R.D."/>
            <person name="Ramires O.V."/>
            <person name="Moreno L.Z."/>
            <person name="Moreno A.M."/>
            <person name="Hamond C."/>
            <person name="Lilenbaum W."/>
            <person name="Dellagostin O.A."/>
        </authorList>
    </citation>
    <scope>NUCLEOTIDE SEQUENCE [LARGE SCALE GENOMIC DNA]</scope>
    <source>
        <strain evidence="1 2">U160</strain>
    </source>
</reference>
<evidence type="ECO:0000313" key="2">
    <source>
        <dbReference type="Proteomes" id="UP000033961"/>
    </source>
</evidence>
<dbReference type="Proteomes" id="UP000033961">
    <property type="component" value="Chromosome I"/>
</dbReference>
<dbReference type="AlphaFoldDB" id="A0A2P1QUG7"/>
<evidence type="ECO:0000313" key="1">
    <source>
        <dbReference type="EMBL" id="AVQ12552.1"/>
    </source>
</evidence>
<gene>
    <name evidence="1" type="ORF">XB16_2226</name>
</gene>
<dbReference type="EMBL" id="CP027843">
    <property type="protein sequence ID" value="AVQ12552.1"/>
    <property type="molecule type" value="Genomic_DNA"/>
</dbReference>
<proteinExistence type="predicted"/>
<accession>A0A2P1QUG7</accession>
<protein>
    <submittedName>
        <fullName evidence="1">Uncharacterized protein</fullName>
    </submittedName>
</protein>
<name>A0A2P1QUG7_9LEPT</name>
<sequence length="48" mass="5563">MGSMYKEQKKTNRMAYYTRSLLITVSKQFKLGVTSFNPLSSWLLSNVD</sequence>
<organism evidence="1 2">
    <name type="scientific">Leptospira santarosai</name>
    <dbReference type="NCBI Taxonomy" id="28183"/>
    <lineage>
        <taxon>Bacteria</taxon>
        <taxon>Pseudomonadati</taxon>
        <taxon>Spirochaetota</taxon>
        <taxon>Spirochaetia</taxon>
        <taxon>Leptospirales</taxon>
        <taxon>Leptospiraceae</taxon>
        <taxon>Leptospira</taxon>
    </lineage>
</organism>